<keyword evidence="4" id="KW-1185">Reference proteome</keyword>
<evidence type="ECO:0000256" key="1">
    <source>
        <dbReference type="SAM" id="MobiDB-lite"/>
    </source>
</evidence>
<organism evidence="3 4">
    <name type="scientific">Rhodovarius crocodyli</name>
    <dbReference type="NCBI Taxonomy" id="1979269"/>
    <lineage>
        <taxon>Bacteria</taxon>
        <taxon>Pseudomonadati</taxon>
        <taxon>Pseudomonadota</taxon>
        <taxon>Alphaproteobacteria</taxon>
        <taxon>Acetobacterales</taxon>
        <taxon>Roseomonadaceae</taxon>
        <taxon>Rhodovarius</taxon>
    </lineage>
</organism>
<dbReference type="CDD" id="cd11614">
    <property type="entry name" value="SAF_CpaB_FlgA_like"/>
    <property type="match status" value="1"/>
</dbReference>
<gene>
    <name evidence="3" type="primary">cpaB</name>
    <name evidence="3" type="ORF">EOD42_21520</name>
</gene>
<protein>
    <submittedName>
        <fullName evidence="3">Flp pilus assembly protein CpaB</fullName>
    </submittedName>
</protein>
<dbReference type="Pfam" id="PF16976">
    <property type="entry name" value="RcpC"/>
    <property type="match status" value="1"/>
</dbReference>
<dbReference type="Pfam" id="PF08666">
    <property type="entry name" value="SAF"/>
    <property type="match status" value="1"/>
</dbReference>
<dbReference type="AlphaFoldDB" id="A0A437M1Y0"/>
<evidence type="ECO:0000259" key="2">
    <source>
        <dbReference type="SMART" id="SM00858"/>
    </source>
</evidence>
<proteinExistence type="predicted"/>
<feature type="region of interest" description="Disordered" evidence="1">
    <location>
        <begin position="262"/>
        <end position="303"/>
    </location>
</feature>
<dbReference type="InterPro" id="IPR013974">
    <property type="entry name" value="SAF"/>
</dbReference>
<dbReference type="InterPro" id="IPR031571">
    <property type="entry name" value="RcpC_dom"/>
</dbReference>
<dbReference type="OrthoDB" id="163768at2"/>
<dbReference type="InterPro" id="IPR017592">
    <property type="entry name" value="Pilus_assmbl_Flp-typ_CpaB"/>
</dbReference>
<feature type="domain" description="SAF" evidence="2">
    <location>
        <begin position="55"/>
        <end position="116"/>
    </location>
</feature>
<dbReference type="NCBIfam" id="TIGR03177">
    <property type="entry name" value="pilus_cpaB"/>
    <property type="match status" value="1"/>
</dbReference>
<comment type="caution">
    <text evidence="3">The sequence shown here is derived from an EMBL/GenBank/DDBJ whole genome shotgun (WGS) entry which is preliminary data.</text>
</comment>
<dbReference type="SMART" id="SM00858">
    <property type="entry name" value="SAF"/>
    <property type="match status" value="1"/>
</dbReference>
<evidence type="ECO:0000313" key="3">
    <source>
        <dbReference type="EMBL" id="RVT91553.1"/>
    </source>
</evidence>
<dbReference type="RefSeq" id="WP_127789656.1">
    <property type="nucleotide sequence ID" value="NZ_SACL01000010.1"/>
</dbReference>
<accession>A0A437M1Y0</accession>
<evidence type="ECO:0000313" key="4">
    <source>
        <dbReference type="Proteomes" id="UP000282957"/>
    </source>
</evidence>
<feature type="compositionally biased region" description="Polar residues" evidence="1">
    <location>
        <begin position="293"/>
        <end position="303"/>
    </location>
</feature>
<dbReference type="EMBL" id="SACL01000010">
    <property type="protein sequence ID" value="RVT91553.1"/>
    <property type="molecule type" value="Genomic_DNA"/>
</dbReference>
<dbReference type="Proteomes" id="UP000282957">
    <property type="component" value="Unassembled WGS sequence"/>
</dbReference>
<reference evidence="3 4" key="1">
    <citation type="submission" date="2019-01" db="EMBL/GenBank/DDBJ databases">
        <authorList>
            <person name="Chen W.-M."/>
        </authorList>
    </citation>
    <scope>NUCLEOTIDE SEQUENCE [LARGE SCALE GENOMIC DNA]</scope>
    <source>
        <strain evidence="3 4">CCP-6</strain>
    </source>
</reference>
<sequence length="303" mass="31828">MLNSSKILMGSATLLLVAGSVLMVKELTPREPVSVAPAPVPLTPLPAPPPAEARPRMLVALREIPRGAMIQAEALTTIEVVAQPGAEVLRAAEDAVGRVALERIVPGQTLLSSVISANPTAAGLGPLVPRNHRATTLRLAEDTGVSFLLKPGDHVDVMLVTRDDPEPGQPRDNARPPDLARLVLQDVLLLAVGDQLGAEPAQPQTTQGGRPPAPLRTATLAVTPEQLMLLGLARGDGGYMLALRNPEDRDVVPPVRTARSELLGEVEAPPMPAAQPERRVAPVRSGPEILRGPSSSSPQRGAR</sequence>
<name>A0A437M1Y0_9PROT</name>